<evidence type="ECO:0000313" key="2">
    <source>
        <dbReference type="EMBL" id="CAA9390317.1"/>
    </source>
</evidence>
<accession>A0A6J4NPQ0</accession>
<dbReference type="GO" id="GO:0016740">
    <property type="term" value="F:transferase activity"/>
    <property type="evidence" value="ECO:0007669"/>
    <property type="project" value="UniProtKB-KW"/>
</dbReference>
<name>A0A6J4NPQ0_9RHOB</name>
<keyword evidence="2" id="KW-0808">Transferase</keyword>
<feature type="non-terminal residue" evidence="2">
    <location>
        <position position="1"/>
    </location>
</feature>
<feature type="region of interest" description="Disordered" evidence="1">
    <location>
        <begin position="115"/>
        <end position="311"/>
    </location>
</feature>
<reference evidence="2" key="1">
    <citation type="submission" date="2020-02" db="EMBL/GenBank/DDBJ databases">
        <authorList>
            <person name="Meier V. D."/>
        </authorList>
    </citation>
    <scope>NUCLEOTIDE SEQUENCE</scope>
    <source>
        <strain evidence="2">AVDCRST_MAG15</strain>
    </source>
</reference>
<proteinExistence type="predicted"/>
<feature type="compositionally biased region" description="Low complexity" evidence="1">
    <location>
        <begin position="160"/>
        <end position="170"/>
    </location>
</feature>
<sequence>GRALPWPGARHGCRSGAPAARSGGGSPGQDGGRRAGLWRHLVRRRDPQPLEPGGRVERVQRGIGGGHRGGSLRLCGRDGNAGFHRVPLAALRDDGAAAHLCPGVAGGLHVALPEPRQDRAHHAGRRGRGSGPRGAERGRPDGPGLHRRAVRMGRRGAAGGLAPRLPARSLRGGRDRRGSRGLSRRAGDRRRGGRVRLARPAVRRAVQRALRRGRGQLRGPDARRQGRPPVLAGRRRLAQHLSQGVAPLRRGPRPARPAALCRHGGDGRPLPQRGCRDRHPRHRAHAGGEQLFRPSLPAPARGLSGSGHARGRPALGLGGSVGAAVHRAIRHLALGAALRGRDDPIPWARPGAASGHDRAQAARLL</sequence>
<feature type="compositionally biased region" description="Basic residues" evidence="1">
    <location>
        <begin position="276"/>
        <end position="285"/>
    </location>
</feature>
<feature type="compositionally biased region" description="Basic residues" evidence="1">
    <location>
        <begin position="191"/>
        <end position="215"/>
    </location>
</feature>
<dbReference type="EMBL" id="CADCUU010000063">
    <property type="protein sequence ID" value="CAA9390317.1"/>
    <property type="molecule type" value="Genomic_DNA"/>
</dbReference>
<protein>
    <submittedName>
        <fullName evidence="2">Glutamyl-tRNA(Gln) amidotransferase subunit A-like protein</fullName>
    </submittedName>
</protein>
<gene>
    <name evidence="2" type="ORF">AVDCRST_MAG15-401</name>
</gene>
<feature type="non-terminal residue" evidence="2">
    <location>
        <position position="365"/>
    </location>
</feature>
<dbReference type="AlphaFoldDB" id="A0A6J4NPQ0"/>
<feature type="compositionally biased region" description="Basic and acidic residues" evidence="1">
    <location>
        <begin position="44"/>
        <end position="60"/>
    </location>
</feature>
<organism evidence="2">
    <name type="scientific">uncultured Rubellimicrobium sp</name>
    <dbReference type="NCBI Taxonomy" id="543078"/>
    <lineage>
        <taxon>Bacteria</taxon>
        <taxon>Pseudomonadati</taxon>
        <taxon>Pseudomonadota</taxon>
        <taxon>Alphaproteobacteria</taxon>
        <taxon>Rhodobacterales</taxon>
        <taxon>Roseobacteraceae</taxon>
        <taxon>Rubellimicrobium</taxon>
        <taxon>environmental samples</taxon>
    </lineage>
</organism>
<feature type="compositionally biased region" description="Basic residues" evidence="1">
    <location>
        <begin position="145"/>
        <end position="154"/>
    </location>
</feature>
<evidence type="ECO:0000256" key="1">
    <source>
        <dbReference type="SAM" id="MobiDB-lite"/>
    </source>
</evidence>
<feature type="region of interest" description="Disordered" evidence="1">
    <location>
        <begin position="1"/>
        <end position="67"/>
    </location>
</feature>